<keyword evidence="3 7" id="KW-0547">Nucleotide-binding</keyword>
<dbReference type="Gene3D" id="3.40.50.620">
    <property type="entry name" value="HUPs"/>
    <property type="match status" value="1"/>
</dbReference>
<dbReference type="InterPro" id="IPR000924">
    <property type="entry name" value="Glu/Gln-tRNA-synth"/>
</dbReference>
<reference evidence="10 11" key="1">
    <citation type="submission" date="2020-08" db="EMBL/GenBank/DDBJ databases">
        <title>Genomic Encyclopedia of Type Strains, Phase IV (KMG-IV): sequencing the most valuable type-strain genomes for metagenomic binning, comparative biology and taxonomic classification.</title>
        <authorList>
            <person name="Goeker M."/>
        </authorList>
    </citation>
    <scope>NUCLEOTIDE SEQUENCE [LARGE SCALE GENOMIC DNA]</scope>
    <source>
        <strain evidence="10 11">DSM 27165</strain>
    </source>
</reference>
<dbReference type="PRINTS" id="PR00987">
    <property type="entry name" value="TRNASYNTHGLU"/>
</dbReference>
<sequence length="318" mass="34981">MPNHPTPPAPYRGRFAPTPSGPLHFGSLVAAVGSYLDAKAQQGEWLLRIEDLDPPRAVAGSIDDILKTLERFGFEWDGPILYQSQRFDLYQAALEKLLAQGLLYGCACSRKEIADSAAHGLDGLIYPGTCRRGLAQGKQARAWRILVPSTPICFEDRVLGTQTQNLATEIGDFILKRADGLFSYQLAVVVDDAETLITDIVRGADLLLSTARQLFLQNALGYPTPHHAHLPLALNRQGDKLSKQNLAKSLADQPRSQALADALTFLGHPPPTSLLGAPLRDLWAWAIKHWQLKNVPIRASNSPLRYDEAKQAKPIFKN</sequence>
<dbReference type="NCBIfam" id="NF004313">
    <property type="entry name" value="PRK05710.1-2"/>
    <property type="match status" value="1"/>
</dbReference>
<dbReference type="InterPro" id="IPR022380">
    <property type="entry name" value="Glu-Q_tRNA(Asp)_Synthase"/>
</dbReference>
<dbReference type="SUPFAM" id="SSF52374">
    <property type="entry name" value="Nucleotidylyl transferase"/>
    <property type="match status" value="1"/>
</dbReference>
<dbReference type="NCBIfam" id="NF004314">
    <property type="entry name" value="PRK05710.1-3"/>
    <property type="match status" value="1"/>
</dbReference>
<dbReference type="GO" id="GO:0008270">
    <property type="term" value="F:zinc ion binding"/>
    <property type="evidence" value="ECO:0007669"/>
    <property type="project" value="UniProtKB-UniRule"/>
</dbReference>
<dbReference type="GO" id="GO:0006400">
    <property type="term" value="P:tRNA modification"/>
    <property type="evidence" value="ECO:0007669"/>
    <property type="project" value="InterPro"/>
</dbReference>
<dbReference type="EC" id="6.1.1.-" evidence="7"/>
<keyword evidence="11" id="KW-1185">Reference proteome</keyword>
<evidence type="ECO:0000313" key="11">
    <source>
        <dbReference type="Proteomes" id="UP000575898"/>
    </source>
</evidence>
<feature type="binding site" evidence="7">
    <location>
        <position position="126"/>
    </location>
    <ligand>
        <name>Zn(2+)</name>
        <dbReference type="ChEBI" id="CHEBI:29105"/>
    </ligand>
</feature>
<evidence type="ECO:0000256" key="5">
    <source>
        <dbReference type="ARBA" id="ARBA00022840"/>
    </source>
</evidence>
<evidence type="ECO:0000256" key="3">
    <source>
        <dbReference type="ARBA" id="ARBA00022741"/>
    </source>
</evidence>
<dbReference type="PANTHER" id="PTHR43311">
    <property type="entry name" value="GLUTAMATE--TRNA LIGASE"/>
    <property type="match status" value="1"/>
</dbReference>
<accession>A0A840MYC3</accession>
<keyword evidence="8" id="KW-0648">Protein biosynthesis</keyword>
<proteinExistence type="inferred from homology"/>
<protein>
    <recommendedName>
        <fullName evidence="7">Glutamyl-Q tRNA(Asp) synthetase</fullName>
        <shortName evidence="7">Glu-Q-RSs</shortName>
        <ecNumber evidence="7">6.1.1.-</ecNumber>
    </recommendedName>
</protein>
<comment type="cofactor">
    <cofactor evidence="7">
        <name>Zn(2+)</name>
        <dbReference type="ChEBI" id="CHEBI:29105"/>
    </cofactor>
    <text evidence="7">Binds 1 zinc ion per subunit.</text>
</comment>
<dbReference type="FunFam" id="3.40.50.620:FF:000093">
    <property type="entry name" value="Glutamyl-Q tRNA(Asp) synthetase"/>
    <property type="match status" value="1"/>
</dbReference>
<evidence type="ECO:0000256" key="4">
    <source>
        <dbReference type="ARBA" id="ARBA00022833"/>
    </source>
</evidence>
<dbReference type="RefSeq" id="WP_184041560.1">
    <property type="nucleotide sequence ID" value="NZ_JACHHY010000026.1"/>
</dbReference>
<feature type="binding site" evidence="7">
    <location>
        <position position="202"/>
    </location>
    <ligand>
        <name>L-glutamate</name>
        <dbReference type="ChEBI" id="CHEBI:29985"/>
    </ligand>
</feature>
<dbReference type="HAMAP" id="MF_01428">
    <property type="entry name" value="Glu_Q_tRNA_synth"/>
    <property type="match status" value="1"/>
</dbReference>
<dbReference type="PANTHER" id="PTHR43311:SF1">
    <property type="entry name" value="GLUTAMYL-Q TRNA(ASP) SYNTHETASE"/>
    <property type="match status" value="1"/>
</dbReference>
<dbReference type="GO" id="GO:0005829">
    <property type="term" value="C:cytosol"/>
    <property type="evidence" value="ECO:0007669"/>
    <property type="project" value="TreeGrafter"/>
</dbReference>
<dbReference type="InterPro" id="IPR014729">
    <property type="entry name" value="Rossmann-like_a/b/a_fold"/>
</dbReference>
<feature type="domain" description="Glutamyl/glutaminyl-tRNA synthetase class Ib catalytic" evidence="9">
    <location>
        <begin position="12"/>
        <end position="250"/>
    </location>
</feature>
<keyword evidence="1 7" id="KW-0436">Ligase</keyword>
<evidence type="ECO:0000256" key="8">
    <source>
        <dbReference type="RuleBase" id="RU363037"/>
    </source>
</evidence>
<dbReference type="InterPro" id="IPR020058">
    <property type="entry name" value="Glu/Gln-tRNA-synth_Ib_cat-dom"/>
</dbReference>
<keyword evidence="6 7" id="KW-0030">Aminoacyl-tRNA synthetase</keyword>
<evidence type="ECO:0000256" key="6">
    <source>
        <dbReference type="ARBA" id="ARBA00023146"/>
    </source>
</evidence>
<dbReference type="NCBIfam" id="TIGR03838">
    <property type="entry name" value="queuosine_YadB"/>
    <property type="match status" value="1"/>
</dbReference>
<organism evidence="10 11">
    <name type="scientific">Chitinivorax tropicus</name>
    <dbReference type="NCBI Taxonomy" id="714531"/>
    <lineage>
        <taxon>Bacteria</taxon>
        <taxon>Pseudomonadati</taxon>
        <taxon>Pseudomonadota</taxon>
        <taxon>Betaproteobacteria</taxon>
        <taxon>Chitinivorax</taxon>
    </lineage>
</organism>
<feature type="binding site" evidence="7">
    <location>
        <position position="50"/>
    </location>
    <ligand>
        <name>L-glutamate</name>
        <dbReference type="ChEBI" id="CHEBI:29985"/>
    </ligand>
</feature>
<keyword evidence="2 7" id="KW-0479">Metal-binding</keyword>
<dbReference type="GO" id="GO:0005524">
    <property type="term" value="F:ATP binding"/>
    <property type="evidence" value="ECO:0007669"/>
    <property type="project" value="UniProtKB-KW"/>
</dbReference>
<gene>
    <name evidence="7" type="primary">gluQ</name>
    <name evidence="10" type="ORF">HNQ59_003465</name>
</gene>
<dbReference type="GO" id="GO:0004818">
    <property type="term" value="F:glutamate-tRNA ligase activity"/>
    <property type="evidence" value="ECO:0007669"/>
    <property type="project" value="TreeGrafter"/>
</dbReference>
<feature type="binding site" evidence="7">
    <location>
        <position position="243"/>
    </location>
    <ligand>
        <name>ATP</name>
        <dbReference type="ChEBI" id="CHEBI:30616"/>
    </ligand>
</feature>
<feature type="binding site" evidence="7">
    <location>
        <position position="106"/>
    </location>
    <ligand>
        <name>Zn(2+)</name>
        <dbReference type="ChEBI" id="CHEBI:29105"/>
    </ligand>
</feature>
<dbReference type="EMBL" id="JACHHY010000026">
    <property type="protein sequence ID" value="MBB5020151.1"/>
    <property type="molecule type" value="Genomic_DNA"/>
</dbReference>
<dbReference type="InterPro" id="IPR049940">
    <property type="entry name" value="GluQ/Sye"/>
</dbReference>
<name>A0A840MYC3_9PROT</name>
<evidence type="ECO:0000259" key="9">
    <source>
        <dbReference type="Pfam" id="PF00749"/>
    </source>
</evidence>
<feature type="binding site" evidence="7">
    <location>
        <begin position="14"/>
        <end position="18"/>
    </location>
    <ligand>
        <name>L-glutamate</name>
        <dbReference type="ChEBI" id="CHEBI:29985"/>
    </ligand>
</feature>
<feature type="binding site" evidence="7">
    <location>
        <position position="184"/>
    </location>
    <ligand>
        <name>L-glutamate</name>
        <dbReference type="ChEBI" id="CHEBI:29985"/>
    </ligand>
</feature>
<evidence type="ECO:0000256" key="1">
    <source>
        <dbReference type="ARBA" id="ARBA00022598"/>
    </source>
</evidence>
<dbReference type="Pfam" id="PF00749">
    <property type="entry name" value="tRNA-synt_1c"/>
    <property type="match status" value="1"/>
</dbReference>
<comment type="caution">
    <text evidence="10">The sequence shown here is derived from an EMBL/GenBank/DDBJ whole genome shotgun (WGS) entry which is preliminary data.</text>
</comment>
<dbReference type="Proteomes" id="UP000575898">
    <property type="component" value="Unassembled WGS sequence"/>
</dbReference>
<feature type="binding site" evidence="7">
    <location>
        <position position="130"/>
    </location>
    <ligand>
        <name>Zn(2+)</name>
        <dbReference type="ChEBI" id="CHEBI:29105"/>
    </ligand>
</feature>
<dbReference type="GO" id="GO:0006424">
    <property type="term" value="P:glutamyl-tRNA aminoacylation"/>
    <property type="evidence" value="ECO:0007669"/>
    <property type="project" value="InterPro"/>
</dbReference>
<evidence type="ECO:0000313" key="10">
    <source>
        <dbReference type="EMBL" id="MBB5020151.1"/>
    </source>
</evidence>
<dbReference type="AlphaFoldDB" id="A0A840MYC3"/>
<feature type="short sequence motif" description="'HIGH' region" evidence="7">
    <location>
        <begin position="17"/>
        <end position="27"/>
    </location>
</feature>
<comment type="function">
    <text evidence="7">Catalyzes the tRNA-independent activation of glutamate in presence of ATP and the subsequent transfer of glutamate onto a tRNA(Asp). Glutamate is transferred on the 2-amino-5-(4,5-dihydroxy-2-cyclopenten-1-yl) moiety of the queuosine in the wobble position of the QUC anticodon.</text>
</comment>
<feature type="binding site" evidence="7">
    <location>
        <position position="108"/>
    </location>
    <ligand>
        <name>Zn(2+)</name>
        <dbReference type="ChEBI" id="CHEBI:29105"/>
    </ligand>
</feature>
<comment type="similarity">
    <text evidence="7">Belongs to the class-I aminoacyl-tRNA synthetase family. GluQ subfamily.</text>
</comment>
<keyword evidence="4 7" id="KW-0862">Zinc</keyword>
<evidence type="ECO:0000256" key="2">
    <source>
        <dbReference type="ARBA" id="ARBA00022723"/>
    </source>
</evidence>
<feature type="short sequence motif" description="'KMSKS' region" evidence="7">
    <location>
        <begin position="240"/>
        <end position="244"/>
    </location>
</feature>
<evidence type="ECO:0000256" key="7">
    <source>
        <dbReference type="HAMAP-Rule" id="MF_01428"/>
    </source>
</evidence>
<keyword evidence="5 7" id="KW-0067">ATP-binding</keyword>